<evidence type="ECO:0000256" key="1">
    <source>
        <dbReference type="ARBA" id="ARBA00022729"/>
    </source>
</evidence>
<dbReference type="PANTHER" id="PTHR40633:SF1">
    <property type="entry name" value="GPI ANCHORED SERINE-THREONINE RICH PROTEIN (AFU_ORTHOLOGUE AFUA_1G03630)"/>
    <property type="match status" value="1"/>
</dbReference>
<feature type="non-terminal residue" evidence="3">
    <location>
        <position position="308"/>
    </location>
</feature>
<dbReference type="PANTHER" id="PTHR40633">
    <property type="entry name" value="MATRIX PROTEIN, PUTATIVE (AFU_ORTHOLOGUE AFUA_8G05410)-RELATED"/>
    <property type="match status" value="1"/>
</dbReference>
<sequence>LSFAIVLTCFDKVEEFGYVKVLINLNQSSGQNNRTAGILSSAVTKITITISGVDPVNVDVFPGQTVTETIDGVPVGEQTVKIDLKDSSGTILYTQTQMVNVEAGQTSSPSFPADDFDAENVEIELTSPNGGETWELGTTHSITWTTSHSSENVAIELYKNNTSYQVLSAATASTGSYNWNIAATMDESSSYKVRIALVSDPSIYDESDNSFSLTSTPQPAITVTSPNGGETWQLGSIHNITWSSSDVSGNVKIELYQGGSSNQIIAGTTSNSGSYSWTIPTSYNEGSDYTVRVSSISDGTVYDESDAD</sequence>
<proteinExistence type="predicted"/>
<evidence type="ECO:0000259" key="2">
    <source>
        <dbReference type="Pfam" id="PF10342"/>
    </source>
</evidence>
<keyword evidence="1" id="KW-0732">Signal</keyword>
<dbReference type="InterPro" id="IPR013783">
    <property type="entry name" value="Ig-like_fold"/>
</dbReference>
<feature type="domain" description="Yeast cell wall synthesis Kre9/Knh1-like N-terminal" evidence="2">
    <location>
        <begin position="127"/>
        <end position="207"/>
    </location>
</feature>
<name>A0A382SS53_9ZZZZ</name>
<dbReference type="Pfam" id="PF10342">
    <property type="entry name" value="Kre9_KNH"/>
    <property type="match status" value="2"/>
</dbReference>
<organism evidence="3">
    <name type="scientific">marine metagenome</name>
    <dbReference type="NCBI Taxonomy" id="408172"/>
    <lineage>
        <taxon>unclassified sequences</taxon>
        <taxon>metagenomes</taxon>
        <taxon>ecological metagenomes</taxon>
    </lineage>
</organism>
<dbReference type="AlphaFoldDB" id="A0A382SS53"/>
<gene>
    <name evidence="3" type="ORF">METZ01_LOCUS365159</name>
</gene>
<evidence type="ECO:0000313" key="3">
    <source>
        <dbReference type="EMBL" id="SVD12305.1"/>
    </source>
</evidence>
<feature type="domain" description="Yeast cell wall synthesis Kre9/Knh1-like N-terminal" evidence="2">
    <location>
        <begin position="225"/>
        <end position="303"/>
    </location>
</feature>
<dbReference type="Gene3D" id="2.60.40.10">
    <property type="entry name" value="Immunoglobulins"/>
    <property type="match status" value="1"/>
</dbReference>
<dbReference type="InterPro" id="IPR052982">
    <property type="entry name" value="SRP1/TIP1-like"/>
</dbReference>
<reference evidence="3" key="1">
    <citation type="submission" date="2018-05" db="EMBL/GenBank/DDBJ databases">
        <authorList>
            <person name="Lanie J.A."/>
            <person name="Ng W.-L."/>
            <person name="Kazmierczak K.M."/>
            <person name="Andrzejewski T.M."/>
            <person name="Davidsen T.M."/>
            <person name="Wayne K.J."/>
            <person name="Tettelin H."/>
            <person name="Glass J.I."/>
            <person name="Rusch D."/>
            <person name="Podicherti R."/>
            <person name="Tsui H.-C.T."/>
            <person name="Winkler M.E."/>
        </authorList>
    </citation>
    <scope>NUCLEOTIDE SEQUENCE</scope>
</reference>
<dbReference type="InterPro" id="IPR018466">
    <property type="entry name" value="Kre9/Knh1-like_N"/>
</dbReference>
<accession>A0A382SS53</accession>
<protein>
    <recommendedName>
        <fullName evidence="2">Yeast cell wall synthesis Kre9/Knh1-like N-terminal domain-containing protein</fullName>
    </recommendedName>
</protein>
<dbReference type="EMBL" id="UINC01130926">
    <property type="protein sequence ID" value="SVD12305.1"/>
    <property type="molecule type" value="Genomic_DNA"/>
</dbReference>
<feature type="non-terminal residue" evidence="3">
    <location>
        <position position="1"/>
    </location>
</feature>